<keyword evidence="2" id="KW-1185">Reference proteome</keyword>
<proteinExistence type="predicted"/>
<organism evidence="1 2">
    <name type="scientific">Tigriopus californicus</name>
    <name type="common">Marine copepod</name>
    <dbReference type="NCBI Taxonomy" id="6832"/>
    <lineage>
        <taxon>Eukaryota</taxon>
        <taxon>Metazoa</taxon>
        <taxon>Ecdysozoa</taxon>
        <taxon>Arthropoda</taxon>
        <taxon>Crustacea</taxon>
        <taxon>Multicrustacea</taxon>
        <taxon>Hexanauplia</taxon>
        <taxon>Copepoda</taxon>
        <taxon>Harpacticoida</taxon>
        <taxon>Harpacticidae</taxon>
        <taxon>Tigriopus</taxon>
    </lineage>
</organism>
<comment type="caution">
    <text evidence="1">The sequence shown here is derived from an EMBL/GenBank/DDBJ whole genome shotgun (WGS) entry which is preliminary data.</text>
</comment>
<reference evidence="1 2" key="1">
    <citation type="journal article" date="2018" name="Nat. Ecol. Evol.">
        <title>Genomic signatures of mitonuclear coevolution across populations of Tigriopus californicus.</title>
        <authorList>
            <person name="Barreto F.S."/>
            <person name="Watson E.T."/>
            <person name="Lima T.G."/>
            <person name="Willett C.S."/>
            <person name="Edmands S."/>
            <person name="Li W."/>
            <person name="Burton R.S."/>
        </authorList>
    </citation>
    <scope>NUCLEOTIDE SEQUENCE [LARGE SCALE GENOMIC DNA]</scope>
    <source>
        <strain evidence="1 2">San Diego</strain>
    </source>
</reference>
<dbReference type="EMBL" id="VCGU01000005">
    <property type="protein sequence ID" value="TRY75088.1"/>
    <property type="molecule type" value="Genomic_DNA"/>
</dbReference>
<feature type="non-terminal residue" evidence="1">
    <location>
        <position position="1"/>
    </location>
</feature>
<evidence type="ECO:0000313" key="1">
    <source>
        <dbReference type="EMBL" id="TRY75088.1"/>
    </source>
</evidence>
<dbReference type="AlphaFoldDB" id="A0A553PBN1"/>
<name>A0A553PBN1_TIGCA</name>
<accession>A0A553PBN1</accession>
<gene>
    <name evidence="1" type="ORF">TCAL_10809</name>
</gene>
<sequence>QGWTQDPHHLNKYPRYFDISLNKSISEGSYGNGHGVNRTFGILFPQNGHVIRPTCQDEAYTKNEAKEGLEERKQMEQKYLVLEEDRIFQTCHLLPQPHFVSSGEGSRWNNDIILIGGGTGTFFDRARILNADYDHTPVYRSIARYDLRPMKHDLKGCQEPQQDGKGRWVPEDKTFGYGLNIPRTRHASEIIKTTDVEHGNTTHFVFVFGGYNDEKGGQILDSVESLELETLSSFQLYDFKKESNGYPKHATFNTCKVEDASDYNGSKPAVTPKMNLTWVSTFWDKITELI</sequence>
<dbReference type="Proteomes" id="UP000318571">
    <property type="component" value="Chromosome 2"/>
</dbReference>
<protein>
    <submittedName>
        <fullName evidence="1">Uncharacterized protein</fullName>
    </submittedName>
</protein>
<evidence type="ECO:0000313" key="2">
    <source>
        <dbReference type="Proteomes" id="UP000318571"/>
    </source>
</evidence>